<protein>
    <submittedName>
        <fullName evidence="2">Uncharacterized protein</fullName>
    </submittedName>
</protein>
<proteinExistence type="predicted"/>
<comment type="caution">
    <text evidence="2">The sequence shown here is derived from an EMBL/GenBank/DDBJ whole genome shotgun (WGS) entry which is preliminary data.</text>
</comment>
<dbReference type="Proteomes" id="UP000684084">
    <property type="component" value="Unassembled WGS sequence"/>
</dbReference>
<dbReference type="OrthoDB" id="2400196at2759"/>
<organism evidence="2 3">
    <name type="scientific">Rhizophagus irregularis</name>
    <dbReference type="NCBI Taxonomy" id="588596"/>
    <lineage>
        <taxon>Eukaryota</taxon>
        <taxon>Fungi</taxon>
        <taxon>Fungi incertae sedis</taxon>
        <taxon>Mucoromycota</taxon>
        <taxon>Glomeromycotina</taxon>
        <taxon>Glomeromycetes</taxon>
        <taxon>Glomerales</taxon>
        <taxon>Glomeraceae</taxon>
        <taxon>Rhizophagus</taxon>
    </lineage>
</organism>
<evidence type="ECO:0000313" key="3">
    <source>
        <dbReference type="Proteomes" id="UP000684084"/>
    </source>
</evidence>
<accession>A0A916EHQ3</accession>
<evidence type="ECO:0000256" key="1">
    <source>
        <dbReference type="SAM" id="MobiDB-lite"/>
    </source>
</evidence>
<gene>
    <name evidence="2" type="ORF">CHRIB12_LOCUS20944</name>
</gene>
<sequence length="120" mass="13376">MFILELLLRSEFCTKHLYFISNRRGILVILDLSVHSNRKGNFGDSGPLGSQGGRFFTIIGIGRGRRCVTRESGNREDAEEDFSSTEDVEGVEKEDVPPNCPLDSEVVKTLYSSVVSFCIN</sequence>
<name>A0A916EHQ3_9GLOM</name>
<reference evidence="2" key="1">
    <citation type="submission" date="2020-05" db="EMBL/GenBank/DDBJ databases">
        <authorList>
            <person name="Rincon C."/>
            <person name="Sanders R I."/>
            <person name="Robbins C."/>
            <person name="Chaturvedi A."/>
        </authorList>
    </citation>
    <scope>NUCLEOTIDE SEQUENCE</scope>
    <source>
        <strain evidence="2">CHB12</strain>
    </source>
</reference>
<dbReference type="EMBL" id="CAGKOT010000064">
    <property type="protein sequence ID" value="CAB5389194.1"/>
    <property type="molecule type" value="Genomic_DNA"/>
</dbReference>
<dbReference type="AlphaFoldDB" id="A0A916EHQ3"/>
<feature type="region of interest" description="Disordered" evidence="1">
    <location>
        <begin position="69"/>
        <end position="99"/>
    </location>
</feature>
<evidence type="ECO:0000313" key="2">
    <source>
        <dbReference type="EMBL" id="CAB5389194.1"/>
    </source>
</evidence>
<feature type="compositionally biased region" description="Acidic residues" evidence="1">
    <location>
        <begin position="77"/>
        <end position="89"/>
    </location>
</feature>